<dbReference type="Pfam" id="PF22980">
    <property type="entry name" value="Myb_DNA-bind_8"/>
    <property type="match status" value="1"/>
</dbReference>
<reference evidence="3" key="1">
    <citation type="submission" date="2019-07" db="EMBL/GenBank/DDBJ databases">
        <title>Hyphodiscus hymeniophilus genome sequencing and assembly.</title>
        <authorList>
            <person name="Kramer G."/>
            <person name="Nodwell J."/>
        </authorList>
    </citation>
    <scope>NUCLEOTIDE SEQUENCE</scope>
    <source>
        <strain evidence="3">ATCC 34498</strain>
    </source>
</reference>
<proteinExistence type="predicted"/>
<feature type="compositionally biased region" description="Low complexity" evidence="1">
    <location>
        <begin position="89"/>
        <end position="107"/>
    </location>
</feature>
<feature type="domain" description="Myb-like DNA-binding" evidence="2">
    <location>
        <begin position="21"/>
        <end position="68"/>
    </location>
</feature>
<dbReference type="OrthoDB" id="5421770at2759"/>
<evidence type="ECO:0000313" key="4">
    <source>
        <dbReference type="Proteomes" id="UP000785200"/>
    </source>
</evidence>
<name>A0A9P6VH40_9HELO</name>
<feature type="compositionally biased region" description="Basic residues" evidence="1">
    <location>
        <begin position="118"/>
        <end position="129"/>
    </location>
</feature>
<sequence>MSDNENTGADGADVGGMTSVDVKFLITCLQNAAGGSISIDNTKVAEALNYKNPRSVANKIALLKKKYDLPLGTSGKGAGALTASPKTGTTPKDATVPKTPTKTPTKGRVTKPRVNSSTKKKPAPKTKVKAKAESDDEEGEEEKLQVESDGEIPCATQEDYDAVFGKPDSDEDEEVGEA</sequence>
<evidence type="ECO:0000313" key="3">
    <source>
        <dbReference type="EMBL" id="KAG0647931.1"/>
    </source>
</evidence>
<protein>
    <recommendedName>
        <fullName evidence="2">Myb-like DNA-binding domain-containing protein</fullName>
    </recommendedName>
</protein>
<gene>
    <name evidence="3" type="ORF">D0Z07_6046</name>
</gene>
<comment type="caution">
    <text evidence="3">The sequence shown here is derived from an EMBL/GenBank/DDBJ whole genome shotgun (WGS) entry which is preliminary data.</text>
</comment>
<accession>A0A9P6VH40</accession>
<dbReference type="InterPro" id="IPR054505">
    <property type="entry name" value="Myb_DNA-bind_8"/>
</dbReference>
<feature type="region of interest" description="Disordered" evidence="1">
    <location>
        <begin position="72"/>
        <end position="178"/>
    </location>
</feature>
<evidence type="ECO:0000259" key="2">
    <source>
        <dbReference type="Pfam" id="PF22980"/>
    </source>
</evidence>
<dbReference type="AlphaFoldDB" id="A0A9P6VH40"/>
<feature type="compositionally biased region" description="Acidic residues" evidence="1">
    <location>
        <begin position="169"/>
        <end position="178"/>
    </location>
</feature>
<dbReference type="Proteomes" id="UP000785200">
    <property type="component" value="Unassembled WGS sequence"/>
</dbReference>
<dbReference type="EMBL" id="VNKQ01000011">
    <property type="protein sequence ID" value="KAG0647931.1"/>
    <property type="molecule type" value="Genomic_DNA"/>
</dbReference>
<organism evidence="3 4">
    <name type="scientific">Hyphodiscus hymeniophilus</name>
    <dbReference type="NCBI Taxonomy" id="353542"/>
    <lineage>
        <taxon>Eukaryota</taxon>
        <taxon>Fungi</taxon>
        <taxon>Dikarya</taxon>
        <taxon>Ascomycota</taxon>
        <taxon>Pezizomycotina</taxon>
        <taxon>Leotiomycetes</taxon>
        <taxon>Helotiales</taxon>
        <taxon>Hyphodiscaceae</taxon>
        <taxon>Hyphodiscus</taxon>
    </lineage>
</organism>
<evidence type="ECO:0000256" key="1">
    <source>
        <dbReference type="SAM" id="MobiDB-lite"/>
    </source>
</evidence>
<keyword evidence="4" id="KW-1185">Reference proteome</keyword>